<gene>
    <name evidence="2" type="ORF">KDL01_38230</name>
</gene>
<feature type="transmembrane region" description="Helical" evidence="1">
    <location>
        <begin position="12"/>
        <end position="30"/>
    </location>
</feature>
<comment type="caution">
    <text evidence="2">The sequence shown here is derived from an EMBL/GenBank/DDBJ whole genome shotgun (WGS) entry which is preliminary data.</text>
</comment>
<dbReference type="EMBL" id="JAGSOG010000388">
    <property type="protein sequence ID" value="MBR7839164.1"/>
    <property type="molecule type" value="Genomic_DNA"/>
</dbReference>
<reference evidence="2" key="1">
    <citation type="submission" date="2021-04" db="EMBL/GenBank/DDBJ databases">
        <title>Genome based classification of Actinospica acidithermotolerans sp. nov., an actinobacterium isolated from an Indonesian hot spring.</title>
        <authorList>
            <person name="Kusuma A.B."/>
            <person name="Putra K.E."/>
            <person name="Nafisah S."/>
            <person name="Loh J."/>
            <person name="Nouioui I."/>
            <person name="Goodfellow M."/>
        </authorList>
    </citation>
    <scope>NUCLEOTIDE SEQUENCE</scope>
    <source>
        <strain evidence="2">CSCA 57</strain>
    </source>
</reference>
<keyword evidence="1" id="KW-0472">Membrane</keyword>
<sequence>MASMFSTGFAWFGLALGIALVVEAAVIFVLRHRPESASRRRGGGQVPMLLCMGVMFTSRSAANLRGWTGPGMTTVFAVGMLAAVATIVFATRSLASRASAQRRALPPSQPE</sequence>
<dbReference type="RefSeq" id="WP_212533605.1">
    <property type="nucleotide sequence ID" value="NZ_JAGSOG010000388.1"/>
</dbReference>
<evidence type="ECO:0000256" key="1">
    <source>
        <dbReference type="SAM" id="Phobius"/>
    </source>
</evidence>
<evidence type="ECO:0000313" key="3">
    <source>
        <dbReference type="Proteomes" id="UP000675781"/>
    </source>
</evidence>
<name>A0A941F1E8_9ACTN</name>
<feature type="transmembrane region" description="Helical" evidence="1">
    <location>
        <begin position="42"/>
        <end position="62"/>
    </location>
</feature>
<keyword evidence="1" id="KW-0812">Transmembrane</keyword>
<proteinExistence type="predicted"/>
<accession>A0A941F1E8</accession>
<protein>
    <submittedName>
        <fullName evidence="2">Uncharacterized protein</fullName>
    </submittedName>
</protein>
<dbReference type="AlphaFoldDB" id="A0A941F1E8"/>
<keyword evidence="3" id="KW-1185">Reference proteome</keyword>
<keyword evidence="1" id="KW-1133">Transmembrane helix</keyword>
<evidence type="ECO:0000313" key="2">
    <source>
        <dbReference type="EMBL" id="MBR7839164.1"/>
    </source>
</evidence>
<organism evidence="2 3">
    <name type="scientific">Actinospica durhamensis</name>
    <dbReference type="NCBI Taxonomy" id="1508375"/>
    <lineage>
        <taxon>Bacteria</taxon>
        <taxon>Bacillati</taxon>
        <taxon>Actinomycetota</taxon>
        <taxon>Actinomycetes</taxon>
        <taxon>Catenulisporales</taxon>
        <taxon>Actinospicaceae</taxon>
        <taxon>Actinospica</taxon>
    </lineage>
</organism>
<feature type="transmembrane region" description="Helical" evidence="1">
    <location>
        <begin position="74"/>
        <end position="95"/>
    </location>
</feature>
<dbReference type="Proteomes" id="UP000675781">
    <property type="component" value="Unassembled WGS sequence"/>
</dbReference>